<dbReference type="AlphaFoldDB" id="A0A316GE15"/>
<accession>A0A316GE15</accession>
<dbReference type="EMBL" id="QGGU01000004">
    <property type="protein sequence ID" value="PWK52897.1"/>
    <property type="molecule type" value="Genomic_DNA"/>
</dbReference>
<keyword evidence="2" id="KW-1185">Reference proteome</keyword>
<dbReference type="InterPro" id="IPR016155">
    <property type="entry name" value="Mopterin_synth/thiamin_S_b"/>
</dbReference>
<dbReference type="PANTHER" id="PTHR38031:SF1">
    <property type="entry name" value="SULFUR CARRIER PROTEIN CYSO"/>
    <property type="match status" value="1"/>
</dbReference>
<dbReference type="RefSeq" id="WP_109762879.1">
    <property type="nucleotide sequence ID" value="NZ_QGGU01000004.1"/>
</dbReference>
<dbReference type="InterPro" id="IPR003749">
    <property type="entry name" value="ThiS/MoaD-like"/>
</dbReference>
<proteinExistence type="predicted"/>
<protein>
    <submittedName>
        <fullName evidence="1">Molybdopterin synthase subunit MoaD</fullName>
    </submittedName>
</protein>
<sequence length="89" mass="9850">MATVIFTKNLERHLSCPSQQVSGTTVREALDNAFSDNDQLKSYVLDDQGRLRKHMLIAVDGSTISDRIHLSDSVNEQSEIYILQALSGG</sequence>
<dbReference type="OrthoDB" id="6894792at2"/>
<evidence type="ECO:0000313" key="2">
    <source>
        <dbReference type="Proteomes" id="UP000245790"/>
    </source>
</evidence>
<dbReference type="InterPro" id="IPR012675">
    <property type="entry name" value="Beta-grasp_dom_sf"/>
</dbReference>
<gene>
    <name evidence="1" type="ORF">C8D97_104115</name>
</gene>
<dbReference type="CDD" id="cd17040">
    <property type="entry name" value="Ubl_MoaD_like"/>
    <property type="match status" value="1"/>
</dbReference>
<dbReference type="PANTHER" id="PTHR38031">
    <property type="entry name" value="SULFUR CARRIER PROTEIN SLR0821-RELATED"/>
    <property type="match status" value="1"/>
</dbReference>
<dbReference type="SUPFAM" id="SSF54285">
    <property type="entry name" value="MoaD/ThiS"/>
    <property type="match status" value="1"/>
</dbReference>
<evidence type="ECO:0000313" key="1">
    <source>
        <dbReference type="EMBL" id="PWK52897.1"/>
    </source>
</evidence>
<dbReference type="Pfam" id="PF02597">
    <property type="entry name" value="ThiS"/>
    <property type="match status" value="1"/>
</dbReference>
<dbReference type="Gene3D" id="3.10.20.30">
    <property type="match status" value="1"/>
</dbReference>
<reference evidence="1 2" key="1">
    <citation type="submission" date="2018-05" db="EMBL/GenBank/DDBJ databases">
        <title>Genomic Encyclopedia of Type Strains, Phase IV (KMG-IV): sequencing the most valuable type-strain genomes for metagenomic binning, comparative biology and taxonomic classification.</title>
        <authorList>
            <person name="Goeker M."/>
        </authorList>
    </citation>
    <scope>NUCLEOTIDE SEQUENCE [LARGE SCALE GENOMIC DNA]</scope>
    <source>
        <strain evidence="1 2">DSM 25350</strain>
    </source>
</reference>
<dbReference type="Proteomes" id="UP000245790">
    <property type="component" value="Unassembled WGS sequence"/>
</dbReference>
<name>A0A316GE15_9GAMM</name>
<comment type="caution">
    <text evidence="1">The sequence shown here is derived from an EMBL/GenBank/DDBJ whole genome shotgun (WGS) entry which is preliminary data.</text>
</comment>
<organism evidence="1 2">
    <name type="scientific">Pleionea mediterranea</name>
    <dbReference type="NCBI Taxonomy" id="523701"/>
    <lineage>
        <taxon>Bacteria</taxon>
        <taxon>Pseudomonadati</taxon>
        <taxon>Pseudomonadota</taxon>
        <taxon>Gammaproteobacteria</taxon>
        <taxon>Oceanospirillales</taxon>
        <taxon>Pleioneaceae</taxon>
        <taxon>Pleionea</taxon>
    </lineage>
</organism>
<dbReference type="InterPro" id="IPR052045">
    <property type="entry name" value="Sulfur_Carrier/Prot_Modifier"/>
</dbReference>